<evidence type="ECO:0000313" key="3">
    <source>
        <dbReference type="EMBL" id="CAE8742277.1"/>
    </source>
</evidence>
<evidence type="ECO:0000313" key="4">
    <source>
        <dbReference type="Proteomes" id="UP000626109"/>
    </source>
</evidence>
<sequence>MYSSHFRARLGPQCSRRLRAMTTYGSTSPQADAAPKASIPKNNNKNNKKNNNDSEVFVDAKLWLTIGAAFLTGWINAVFFVRYKAFATMQAGNLPMLTFTTALRIQAEDEVSEVDPDSKWLFYLPPPGLFLALISITPLGACIHRMLVNQR</sequence>
<keyword evidence="2" id="KW-0472">Membrane</keyword>
<proteinExistence type="predicted"/>
<feature type="region of interest" description="Disordered" evidence="1">
    <location>
        <begin position="25"/>
        <end position="51"/>
    </location>
</feature>
<gene>
    <name evidence="3" type="ORF">PGLA2088_LOCUS50903</name>
</gene>
<keyword evidence="2" id="KW-1133">Transmembrane helix</keyword>
<feature type="transmembrane region" description="Helical" evidence="2">
    <location>
        <begin position="128"/>
        <end position="148"/>
    </location>
</feature>
<dbReference type="Proteomes" id="UP000626109">
    <property type="component" value="Unassembled WGS sequence"/>
</dbReference>
<reference evidence="3" key="1">
    <citation type="submission" date="2021-02" db="EMBL/GenBank/DDBJ databases">
        <authorList>
            <person name="Dougan E. K."/>
            <person name="Rhodes N."/>
            <person name="Thang M."/>
            <person name="Chan C."/>
        </authorList>
    </citation>
    <scope>NUCLEOTIDE SEQUENCE</scope>
</reference>
<feature type="transmembrane region" description="Helical" evidence="2">
    <location>
        <begin position="62"/>
        <end position="81"/>
    </location>
</feature>
<evidence type="ECO:0000256" key="1">
    <source>
        <dbReference type="SAM" id="MobiDB-lite"/>
    </source>
</evidence>
<accession>A0A813LV26</accession>
<name>A0A813LV26_POLGL</name>
<dbReference type="EMBL" id="CAJNNW010037491">
    <property type="protein sequence ID" value="CAE8742277.1"/>
    <property type="molecule type" value="Genomic_DNA"/>
</dbReference>
<evidence type="ECO:0000256" key="2">
    <source>
        <dbReference type="SAM" id="Phobius"/>
    </source>
</evidence>
<protein>
    <submittedName>
        <fullName evidence="3">Uncharacterized protein</fullName>
    </submittedName>
</protein>
<organism evidence="3 4">
    <name type="scientific">Polarella glacialis</name>
    <name type="common">Dinoflagellate</name>
    <dbReference type="NCBI Taxonomy" id="89957"/>
    <lineage>
        <taxon>Eukaryota</taxon>
        <taxon>Sar</taxon>
        <taxon>Alveolata</taxon>
        <taxon>Dinophyceae</taxon>
        <taxon>Suessiales</taxon>
        <taxon>Suessiaceae</taxon>
        <taxon>Polarella</taxon>
    </lineage>
</organism>
<keyword evidence="2" id="KW-0812">Transmembrane</keyword>
<dbReference type="AlphaFoldDB" id="A0A813LV26"/>
<comment type="caution">
    <text evidence="3">The sequence shown here is derived from an EMBL/GenBank/DDBJ whole genome shotgun (WGS) entry which is preliminary data.</text>
</comment>